<proteinExistence type="predicted"/>
<feature type="compositionally biased region" description="Basic and acidic residues" evidence="1">
    <location>
        <begin position="77"/>
        <end position="106"/>
    </location>
</feature>
<reference evidence="2 3" key="1">
    <citation type="submission" date="2024-02" db="EMBL/GenBank/DDBJ databases">
        <authorList>
            <person name="Daric V."/>
            <person name="Darras S."/>
        </authorList>
    </citation>
    <scope>NUCLEOTIDE SEQUENCE [LARGE SCALE GENOMIC DNA]</scope>
</reference>
<protein>
    <submittedName>
        <fullName evidence="2">Uncharacterized protein</fullName>
    </submittedName>
</protein>
<organism evidence="2 3">
    <name type="scientific">Clavelina lepadiformis</name>
    <name type="common">Light-bulb sea squirt</name>
    <name type="synonym">Ascidia lepadiformis</name>
    <dbReference type="NCBI Taxonomy" id="159417"/>
    <lineage>
        <taxon>Eukaryota</taxon>
        <taxon>Metazoa</taxon>
        <taxon>Chordata</taxon>
        <taxon>Tunicata</taxon>
        <taxon>Ascidiacea</taxon>
        <taxon>Aplousobranchia</taxon>
        <taxon>Clavelinidae</taxon>
        <taxon>Clavelina</taxon>
    </lineage>
</organism>
<gene>
    <name evidence="2" type="ORF">CVLEPA_LOCUS9474</name>
</gene>
<keyword evidence="3" id="KW-1185">Reference proteome</keyword>
<comment type="caution">
    <text evidence="2">The sequence shown here is derived from an EMBL/GenBank/DDBJ whole genome shotgun (WGS) entry which is preliminary data.</text>
</comment>
<feature type="region of interest" description="Disordered" evidence="1">
    <location>
        <begin position="1"/>
        <end position="158"/>
    </location>
</feature>
<sequence>MDNDTKRPFTKAPHFKINTRGKSNILNDEINKKRKNPDFSGSHKTECEDLVQVSHLSEVKRPKSGITSSKPKMLKSKSIDEEAPRKEFRDRLEKHKTLQTRSEIKKPKTSIASSPSILPDTSDRWRISKKKNGNQNRSVLHLKLERQPIKNKTGKNKMQVSDVYLDGNVEESLGESYEFR</sequence>
<evidence type="ECO:0000256" key="1">
    <source>
        <dbReference type="SAM" id="MobiDB-lite"/>
    </source>
</evidence>
<evidence type="ECO:0000313" key="3">
    <source>
        <dbReference type="Proteomes" id="UP001642483"/>
    </source>
</evidence>
<evidence type="ECO:0000313" key="2">
    <source>
        <dbReference type="EMBL" id="CAK8679221.1"/>
    </source>
</evidence>
<name>A0ABP0FKM3_CLALP</name>
<dbReference type="EMBL" id="CAWYQH010000057">
    <property type="protein sequence ID" value="CAK8679221.1"/>
    <property type="molecule type" value="Genomic_DNA"/>
</dbReference>
<dbReference type="Proteomes" id="UP001642483">
    <property type="component" value="Unassembled WGS sequence"/>
</dbReference>
<accession>A0ABP0FKM3</accession>